<sequence>MKNIALISTGGTIAGSGRMSEYEAGTLDVRSIIDSIPEIKSLANLKLFPLCSKDSNDITEKDWLALRDLCHQLEKDPSIDGIVITHGTDTFEETAFFLNLTLQNRKPVVMTGAMRPASAVSADGPMNLYEAVSLASHPNAYKAGVLAVFADTIYSARDLVKTNSLKTNAFDMGEYGALGFMRDEHVYFENMPYRKHTCESLFAHLEYSQLPRVGIFYVHAGADPQLLRYMLDHYDGIVLAGSGAGNYSNAIKTVVEEYDGPCRIVRSSRLLEGAVFESKIFDPEQKTIPSFKLSPHKARILLMVALVYTQDLEKLKMIFETY</sequence>
<accession>A0A1U7NPE0</accession>
<dbReference type="GO" id="GO:0004067">
    <property type="term" value="F:asparaginase activity"/>
    <property type="evidence" value="ECO:0007669"/>
    <property type="project" value="UniProtKB-UniRule"/>
</dbReference>
<dbReference type="InterPro" id="IPR027474">
    <property type="entry name" value="L-asparaginase_N"/>
</dbReference>
<proteinExistence type="inferred from homology"/>
<dbReference type="PIRSF" id="PIRSF001220">
    <property type="entry name" value="L-ASNase_gatD"/>
    <property type="match status" value="1"/>
</dbReference>
<dbReference type="Pfam" id="PF17763">
    <property type="entry name" value="Asparaginase_C"/>
    <property type="match status" value="1"/>
</dbReference>
<dbReference type="Gene3D" id="3.40.50.1170">
    <property type="entry name" value="L-asparaginase, N-terminal domain"/>
    <property type="match status" value="1"/>
</dbReference>
<dbReference type="InterPro" id="IPR037152">
    <property type="entry name" value="L-asparaginase_N_sf"/>
</dbReference>
<dbReference type="FunFam" id="3.40.50.1170:FF:000001">
    <property type="entry name" value="L-asparaginase 2"/>
    <property type="match status" value="1"/>
</dbReference>
<dbReference type="InterPro" id="IPR020827">
    <property type="entry name" value="Asparaginase/glutaminase_AS1"/>
</dbReference>
<dbReference type="InterPro" id="IPR006034">
    <property type="entry name" value="Asparaginase/glutaminase-like"/>
</dbReference>
<keyword evidence="3" id="KW-0378">Hydrolase</keyword>
<organism evidence="10 11">
    <name type="scientific">Dubosiella newyorkensis</name>
    <dbReference type="NCBI Taxonomy" id="1862672"/>
    <lineage>
        <taxon>Bacteria</taxon>
        <taxon>Bacillati</taxon>
        <taxon>Bacillota</taxon>
        <taxon>Erysipelotrichia</taxon>
        <taxon>Erysipelotrichales</taxon>
        <taxon>Erysipelotrichaceae</taxon>
        <taxon>Dubosiella</taxon>
    </lineage>
</organism>
<comment type="similarity">
    <text evidence="1 7">Belongs to the asparaginase 1 family.</text>
</comment>
<dbReference type="Proteomes" id="UP000186705">
    <property type="component" value="Unassembled WGS sequence"/>
</dbReference>
<evidence type="ECO:0000313" key="10">
    <source>
        <dbReference type="EMBL" id="OLU47500.1"/>
    </source>
</evidence>
<reference evidence="10 11" key="1">
    <citation type="submission" date="2016-11" db="EMBL/GenBank/DDBJ databases">
        <title>Description of two novel members of the family Erysipelotrichaceae: Ileibacterium lipovorans gen. nov., sp. nov. and Dubosiella newyorkensis, gen. nov., sp. nov.</title>
        <authorList>
            <person name="Cox L.M."/>
            <person name="Sohn J."/>
            <person name="Tyrrell K.L."/>
            <person name="Citron D.M."/>
            <person name="Lawson P.A."/>
            <person name="Patel N.B."/>
            <person name="Iizumi T."/>
            <person name="Perez-Perez G.I."/>
            <person name="Goldstein E.J."/>
            <person name="Blaser M.J."/>
        </authorList>
    </citation>
    <scope>NUCLEOTIDE SEQUENCE [LARGE SCALE GENOMIC DNA]</scope>
    <source>
        <strain evidence="10 11">NYU-BL-A4</strain>
    </source>
</reference>
<dbReference type="NCBIfam" id="TIGR00520">
    <property type="entry name" value="asnASE_II"/>
    <property type="match status" value="1"/>
</dbReference>
<dbReference type="InterPro" id="IPR040919">
    <property type="entry name" value="Asparaginase_C"/>
</dbReference>
<dbReference type="Gene3D" id="3.40.50.40">
    <property type="match status" value="1"/>
</dbReference>
<feature type="binding site" evidence="5">
    <location>
        <position position="55"/>
    </location>
    <ligand>
        <name>substrate</name>
    </ligand>
</feature>
<evidence type="ECO:0000259" key="9">
    <source>
        <dbReference type="Pfam" id="PF17763"/>
    </source>
</evidence>
<evidence type="ECO:0000256" key="1">
    <source>
        <dbReference type="ARBA" id="ARBA00010518"/>
    </source>
</evidence>
<dbReference type="Pfam" id="PF00710">
    <property type="entry name" value="Asparaginase"/>
    <property type="match status" value="1"/>
</dbReference>
<evidence type="ECO:0000256" key="2">
    <source>
        <dbReference type="ARBA" id="ARBA00012920"/>
    </source>
</evidence>
<dbReference type="PANTHER" id="PTHR11707:SF28">
    <property type="entry name" value="60 KDA LYSOPHOSPHOLIPASE"/>
    <property type="match status" value="1"/>
</dbReference>
<dbReference type="SMART" id="SM00870">
    <property type="entry name" value="Asparaginase"/>
    <property type="match status" value="1"/>
</dbReference>
<feature type="binding site" evidence="5">
    <location>
        <begin position="88"/>
        <end position="89"/>
    </location>
    <ligand>
        <name>substrate</name>
    </ligand>
</feature>
<feature type="domain" description="Asparaginase/glutaminase C-terminal" evidence="9">
    <location>
        <begin position="212"/>
        <end position="319"/>
    </location>
</feature>
<evidence type="ECO:0000259" key="8">
    <source>
        <dbReference type="Pfam" id="PF00710"/>
    </source>
</evidence>
<dbReference type="CDD" id="cd08964">
    <property type="entry name" value="L-asparaginase_II"/>
    <property type="match status" value="1"/>
</dbReference>
<evidence type="ECO:0000256" key="6">
    <source>
        <dbReference type="PROSITE-ProRule" id="PRU10099"/>
    </source>
</evidence>
<dbReference type="AlphaFoldDB" id="A0A1U7NPE0"/>
<dbReference type="EC" id="3.5.1.1" evidence="2"/>
<protein>
    <recommendedName>
        <fullName evidence="2">asparaginase</fullName>
        <ecNumber evidence="2">3.5.1.1</ecNumber>
    </recommendedName>
</protein>
<dbReference type="InterPro" id="IPR036152">
    <property type="entry name" value="Asp/glu_Ase-like_sf"/>
</dbReference>
<feature type="active site" description="O-isoaspartyl threonine intermediate" evidence="4">
    <location>
        <position position="12"/>
    </location>
</feature>
<feature type="active site" evidence="6">
    <location>
        <position position="12"/>
    </location>
</feature>
<dbReference type="PRINTS" id="PR00139">
    <property type="entry name" value="ASNGLNASE"/>
</dbReference>
<dbReference type="OrthoDB" id="9788068at2"/>
<dbReference type="PIRSF" id="PIRSF500176">
    <property type="entry name" value="L_ASNase"/>
    <property type="match status" value="1"/>
</dbReference>
<evidence type="ECO:0000256" key="7">
    <source>
        <dbReference type="RuleBase" id="RU004456"/>
    </source>
</evidence>
<dbReference type="InterPro" id="IPR027473">
    <property type="entry name" value="L-asparaginase_C"/>
</dbReference>
<gene>
    <name evidence="10" type="ORF">BO225_02870</name>
</gene>
<dbReference type="GO" id="GO:0006528">
    <property type="term" value="P:asparagine metabolic process"/>
    <property type="evidence" value="ECO:0007669"/>
    <property type="project" value="InterPro"/>
</dbReference>
<name>A0A1U7NPE0_9FIRM</name>
<dbReference type="RefSeq" id="WP_076340781.1">
    <property type="nucleotide sequence ID" value="NZ_CAMSPY010000023.1"/>
</dbReference>
<evidence type="ECO:0000256" key="3">
    <source>
        <dbReference type="ARBA" id="ARBA00022801"/>
    </source>
</evidence>
<dbReference type="SUPFAM" id="SSF53774">
    <property type="entry name" value="Glutaminase/Asparaginase"/>
    <property type="match status" value="1"/>
</dbReference>
<dbReference type="SFLD" id="SFLDS00057">
    <property type="entry name" value="Glutaminase/Asparaginase"/>
    <property type="match status" value="1"/>
</dbReference>
<dbReference type="PANTHER" id="PTHR11707">
    <property type="entry name" value="L-ASPARAGINASE"/>
    <property type="match status" value="1"/>
</dbReference>
<dbReference type="PROSITE" id="PS51732">
    <property type="entry name" value="ASN_GLN_ASE_3"/>
    <property type="match status" value="1"/>
</dbReference>
<feature type="domain" description="L-asparaginase N-terminal" evidence="8">
    <location>
        <begin position="3"/>
        <end position="191"/>
    </location>
</feature>
<keyword evidence="11" id="KW-1185">Reference proteome</keyword>
<dbReference type="PROSITE" id="PS00144">
    <property type="entry name" value="ASN_GLN_ASE_1"/>
    <property type="match status" value="1"/>
</dbReference>
<evidence type="ECO:0000256" key="5">
    <source>
        <dbReference type="PIRSR" id="PIRSR001220-2"/>
    </source>
</evidence>
<dbReference type="InterPro" id="IPR004550">
    <property type="entry name" value="AsnASE_II"/>
</dbReference>
<dbReference type="STRING" id="1862672.BO225_02870"/>
<evidence type="ECO:0000256" key="4">
    <source>
        <dbReference type="PIRSR" id="PIRSR001220-1"/>
    </source>
</evidence>
<dbReference type="EMBL" id="MPKA01000047">
    <property type="protein sequence ID" value="OLU47500.1"/>
    <property type="molecule type" value="Genomic_DNA"/>
</dbReference>
<dbReference type="GeneID" id="78274890"/>
<comment type="caution">
    <text evidence="10">The sequence shown here is derived from an EMBL/GenBank/DDBJ whole genome shotgun (WGS) entry which is preliminary data.</text>
</comment>
<evidence type="ECO:0000313" key="11">
    <source>
        <dbReference type="Proteomes" id="UP000186705"/>
    </source>
</evidence>